<evidence type="ECO:0000256" key="6">
    <source>
        <dbReference type="ARBA" id="ARBA00023211"/>
    </source>
</evidence>
<dbReference type="InterPro" id="IPR002933">
    <property type="entry name" value="Peptidase_M20"/>
</dbReference>
<accession>A0A5B0E2Z9</accession>
<feature type="binding site" evidence="8">
    <location>
        <position position="265"/>
    </location>
    <ligand>
        <name>allantoate</name>
        <dbReference type="ChEBI" id="CHEBI:17536"/>
    </ligand>
</feature>
<dbReference type="SUPFAM" id="SSF55031">
    <property type="entry name" value="Bacterial exopeptidase dimerisation domain"/>
    <property type="match status" value="1"/>
</dbReference>
<feature type="binding site" evidence="7">
    <location>
        <position position="181"/>
    </location>
    <ligand>
        <name>Zn(2+)</name>
        <dbReference type="ChEBI" id="CHEBI:29105"/>
        <label>1</label>
    </ligand>
</feature>
<dbReference type="Gene3D" id="3.40.630.10">
    <property type="entry name" value="Zn peptidases"/>
    <property type="match status" value="1"/>
</dbReference>
<comment type="caution">
    <text evidence="10">The sequence shown here is derived from an EMBL/GenBank/DDBJ whole genome shotgun (WGS) entry which is preliminary data.</text>
</comment>
<dbReference type="NCBIfam" id="NF006775">
    <property type="entry name" value="PRK09290.2-5"/>
    <property type="match status" value="1"/>
</dbReference>
<feature type="binding site" evidence="7">
    <location>
        <position position="82"/>
    </location>
    <ligand>
        <name>Zn(2+)</name>
        <dbReference type="ChEBI" id="CHEBI:29105"/>
        <label>2</label>
    </ligand>
</feature>
<dbReference type="OrthoDB" id="9808195at2"/>
<evidence type="ECO:0000256" key="8">
    <source>
        <dbReference type="PIRSR" id="PIRSR001235-2"/>
    </source>
</evidence>
<keyword evidence="7" id="KW-0862">Zinc</keyword>
<evidence type="ECO:0000313" key="11">
    <source>
        <dbReference type="Proteomes" id="UP000324738"/>
    </source>
</evidence>
<feature type="binding site" evidence="7">
    <location>
        <position position="82"/>
    </location>
    <ligand>
        <name>Zn(2+)</name>
        <dbReference type="ChEBI" id="CHEBI:29105"/>
        <label>1</label>
    </ligand>
</feature>
<dbReference type="EMBL" id="VTWH01000001">
    <property type="protein sequence ID" value="KAA0972712.1"/>
    <property type="molecule type" value="Genomic_DNA"/>
</dbReference>
<sequence>MQRLNELAKFSSEPDQLTRLYLSTAHRQAAVQVLQWMQEAGLSADMDAVGNVVGQTPGLQHGEKRLILGSHIDTVRNAGRYDGTLGVVVAIEAMDRLARMGAQLPLPVEIVAFGDEEGVRFPVTLTGSRALAGTVDPQSLAARDADGVSLHHALLAFGGAPDAIAGVARAPGSVAAYVEVHIEQGPVLEAQGAPTGIVTGIAGAVRAAVSVTGLAGHSGTVPMSMRRDALAGAAQMIGEVEAVALATPGLVATVGQIQARPGAVNVIPGAVTFSLDVRSLDDATRHAAIQRLRQVFSAIASQRSLMLDFVIGYDERTAPCAEHLQTALAAAIHAENLPEVRLASGAGHDGLAMMALCPIAMLFVRCKGGISHHPDEAILEEDAEAAVRVLMRFLQNPGLSMSR</sequence>
<comment type="cofactor">
    <cofactor evidence="1">
        <name>Mn(2+)</name>
        <dbReference type="ChEBI" id="CHEBI:29035"/>
    </cofactor>
</comment>
<comment type="similarity">
    <text evidence="2">Belongs to the peptidase M20 family.</text>
</comment>
<dbReference type="GO" id="GO:0046872">
    <property type="term" value="F:metal ion binding"/>
    <property type="evidence" value="ECO:0007669"/>
    <property type="project" value="UniProtKB-KW"/>
</dbReference>
<evidence type="ECO:0000256" key="4">
    <source>
        <dbReference type="ARBA" id="ARBA00022723"/>
    </source>
</evidence>
<dbReference type="InterPro" id="IPR010158">
    <property type="entry name" value="Amidase_Cbmase"/>
</dbReference>
<dbReference type="NCBIfam" id="TIGR01879">
    <property type="entry name" value="hydantase"/>
    <property type="match status" value="1"/>
</dbReference>
<feature type="binding site" evidence="7">
    <location>
        <position position="117"/>
    </location>
    <ligand>
        <name>Zn(2+)</name>
        <dbReference type="ChEBI" id="CHEBI:29105"/>
        <label>2</label>
    </ligand>
</feature>
<feature type="binding site" evidence="8">
    <location>
        <position position="278"/>
    </location>
    <ligand>
        <name>allantoate</name>
        <dbReference type="ChEBI" id="CHEBI:17536"/>
    </ligand>
</feature>
<evidence type="ECO:0000313" key="10">
    <source>
        <dbReference type="EMBL" id="KAA0972712.1"/>
    </source>
</evidence>
<proteinExistence type="inferred from homology"/>
<comment type="cofactor">
    <cofactor evidence="7">
        <name>Zn(2+)</name>
        <dbReference type="ChEBI" id="CHEBI:29105"/>
    </cofactor>
    <text evidence="7">Binds 2 Zn(2+) ions per subunit.</text>
</comment>
<evidence type="ECO:0000256" key="7">
    <source>
        <dbReference type="PIRSR" id="PIRSR001235-1"/>
    </source>
</evidence>
<dbReference type="PIRSF" id="PIRSF001235">
    <property type="entry name" value="Amidase_carbamoylase"/>
    <property type="match status" value="1"/>
</dbReference>
<dbReference type="Proteomes" id="UP000324738">
    <property type="component" value="Unassembled WGS sequence"/>
</dbReference>
<dbReference type="Gene3D" id="3.30.70.360">
    <property type="match status" value="1"/>
</dbReference>
<protein>
    <submittedName>
        <fullName evidence="10">Allantoate amidohydrolase</fullName>
    </submittedName>
</protein>
<feature type="binding site" evidence="7">
    <location>
        <position position="71"/>
    </location>
    <ligand>
        <name>Zn(2+)</name>
        <dbReference type="ChEBI" id="CHEBI:29105"/>
        <label>1</label>
    </ligand>
</feature>
<dbReference type="PANTHER" id="PTHR32494">
    <property type="entry name" value="ALLANTOATE DEIMINASE-RELATED"/>
    <property type="match status" value="1"/>
</dbReference>
<keyword evidence="4 7" id="KW-0479">Metal-binding</keyword>
<dbReference type="InterPro" id="IPR011650">
    <property type="entry name" value="Peptidase_M20_dimer"/>
</dbReference>
<keyword evidence="5 10" id="KW-0378">Hydrolase</keyword>
<evidence type="ECO:0000256" key="3">
    <source>
        <dbReference type="ARBA" id="ARBA00011738"/>
    </source>
</evidence>
<keyword evidence="11" id="KW-1185">Reference proteome</keyword>
<gene>
    <name evidence="10" type="ORF">FPY71_03985</name>
</gene>
<evidence type="ECO:0000259" key="9">
    <source>
        <dbReference type="Pfam" id="PF07687"/>
    </source>
</evidence>
<dbReference type="GO" id="GO:0016813">
    <property type="term" value="F:hydrolase activity, acting on carbon-nitrogen (but not peptide) bonds, in linear amidines"/>
    <property type="evidence" value="ECO:0007669"/>
    <property type="project" value="InterPro"/>
</dbReference>
<dbReference type="CDD" id="cd03884">
    <property type="entry name" value="M20_bAS"/>
    <property type="match status" value="1"/>
</dbReference>
<dbReference type="Pfam" id="PF01546">
    <property type="entry name" value="Peptidase_M20"/>
    <property type="match status" value="1"/>
</dbReference>
<dbReference type="InterPro" id="IPR036264">
    <property type="entry name" value="Bact_exopeptidase_dim_dom"/>
</dbReference>
<organism evidence="10 11">
    <name type="scientific">Aureimonas fodinaquatilis</name>
    <dbReference type="NCBI Taxonomy" id="2565783"/>
    <lineage>
        <taxon>Bacteria</taxon>
        <taxon>Pseudomonadati</taxon>
        <taxon>Pseudomonadota</taxon>
        <taxon>Alphaproteobacteria</taxon>
        <taxon>Hyphomicrobiales</taxon>
        <taxon>Aurantimonadaceae</taxon>
        <taxon>Aureimonas</taxon>
    </lineage>
</organism>
<evidence type="ECO:0000256" key="5">
    <source>
        <dbReference type="ARBA" id="ARBA00022801"/>
    </source>
</evidence>
<comment type="subunit">
    <text evidence="3">Homodimer.</text>
</comment>
<dbReference type="Pfam" id="PF07687">
    <property type="entry name" value="M20_dimer"/>
    <property type="match status" value="1"/>
</dbReference>
<evidence type="ECO:0000256" key="1">
    <source>
        <dbReference type="ARBA" id="ARBA00001936"/>
    </source>
</evidence>
<evidence type="ECO:0000256" key="2">
    <source>
        <dbReference type="ARBA" id="ARBA00006153"/>
    </source>
</evidence>
<keyword evidence="6" id="KW-0464">Manganese</keyword>
<dbReference type="AlphaFoldDB" id="A0A5B0E2Z9"/>
<dbReference type="SUPFAM" id="SSF53187">
    <property type="entry name" value="Zn-dependent exopeptidases"/>
    <property type="match status" value="1"/>
</dbReference>
<dbReference type="PANTHER" id="PTHR32494:SF19">
    <property type="entry name" value="ALLANTOATE DEIMINASE-RELATED"/>
    <property type="match status" value="1"/>
</dbReference>
<reference evidence="10 11" key="1">
    <citation type="submission" date="2019-08" db="EMBL/GenBank/DDBJ databases">
        <title>Aureimonas fodiniaquatilis sp. nov., isolated from a coal mine wastewater.</title>
        <authorList>
            <person name="Kim W."/>
        </authorList>
    </citation>
    <scope>NUCLEOTIDE SEQUENCE [LARGE SCALE GENOMIC DNA]</scope>
    <source>
        <strain evidence="10 11">CAU 1482</strain>
    </source>
</reference>
<feature type="binding site" evidence="8">
    <location>
        <position position="206"/>
    </location>
    <ligand>
        <name>allantoate</name>
        <dbReference type="ChEBI" id="CHEBI:17536"/>
    </ligand>
</feature>
<feature type="domain" description="Peptidase M20 dimerisation" evidence="9">
    <location>
        <begin position="200"/>
        <end position="301"/>
    </location>
</feature>
<feature type="binding site" evidence="7">
    <location>
        <position position="372"/>
    </location>
    <ligand>
        <name>Zn(2+)</name>
        <dbReference type="ChEBI" id="CHEBI:29105"/>
        <label>2</label>
    </ligand>
</feature>
<name>A0A5B0E2Z9_9HYPH</name>